<proteinExistence type="predicted"/>
<protein>
    <submittedName>
        <fullName evidence="1">Formate dehydrogenase subunit delta</fullName>
    </submittedName>
</protein>
<gene>
    <name evidence="1" type="ORF">SAMN05444921_103326</name>
</gene>
<dbReference type="STRING" id="1196353.SAMN05444921_103326"/>
<evidence type="ECO:0000313" key="2">
    <source>
        <dbReference type="Proteomes" id="UP000199063"/>
    </source>
</evidence>
<evidence type="ECO:0000313" key="1">
    <source>
        <dbReference type="EMBL" id="SDM06737.1"/>
    </source>
</evidence>
<dbReference type="EMBL" id="FNHI01000003">
    <property type="protein sequence ID" value="SDM06737.1"/>
    <property type="molecule type" value="Genomic_DNA"/>
</dbReference>
<dbReference type="InterPro" id="IPR021074">
    <property type="entry name" value="Formate_DH_dsu"/>
</dbReference>
<dbReference type="AlphaFoldDB" id="A0A1G9Q8D4"/>
<sequence>MAPPPVAAHVRLANDIAAQFRHRDPAAAAAEIAAHIRAFWDPRMRARLIEDAEAGHGGLDPLTVSAAALLAAPAR</sequence>
<organism evidence="1 2">
    <name type="scientific">Streptomyces wuyuanensis</name>
    <dbReference type="NCBI Taxonomy" id="1196353"/>
    <lineage>
        <taxon>Bacteria</taxon>
        <taxon>Bacillati</taxon>
        <taxon>Actinomycetota</taxon>
        <taxon>Actinomycetes</taxon>
        <taxon>Kitasatosporales</taxon>
        <taxon>Streptomycetaceae</taxon>
        <taxon>Streptomyces</taxon>
    </lineage>
</organism>
<dbReference type="Pfam" id="PF11390">
    <property type="entry name" value="FdsD"/>
    <property type="match status" value="1"/>
</dbReference>
<accession>A0A1G9Q8D4</accession>
<dbReference type="RefSeq" id="WP_093652988.1">
    <property type="nucleotide sequence ID" value="NZ_FNHI01000003.1"/>
</dbReference>
<dbReference type="Proteomes" id="UP000199063">
    <property type="component" value="Unassembled WGS sequence"/>
</dbReference>
<dbReference type="GeneID" id="40828763"/>
<keyword evidence="2" id="KW-1185">Reference proteome</keyword>
<name>A0A1G9Q8D4_9ACTN</name>
<reference evidence="2" key="1">
    <citation type="submission" date="2016-10" db="EMBL/GenBank/DDBJ databases">
        <authorList>
            <person name="Varghese N."/>
            <person name="Submissions S."/>
        </authorList>
    </citation>
    <scope>NUCLEOTIDE SEQUENCE [LARGE SCALE GENOMIC DNA]</scope>
    <source>
        <strain evidence="2">CGMCC 4.7042</strain>
    </source>
</reference>